<reference evidence="1 2" key="1">
    <citation type="journal article" date="2023" name="Life. Sci Alliance">
        <title>Evolutionary insights into 3D genome organization and epigenetic landscape of Vigna mungo.</title>
        <authorList>
            <person name="Junaid A."/>
            <person name="Singh B."/>
            <person name="Bhatia S."/>
        </authorList>
    </citation>
    <scope>NUCLEOTIDE SEQUENCE [LARGE SCALE GENOMIC DNA]</scope>
    <source>
        <strain evidence="1">Urdbean</strain>
    </source>
</reference>
<sequence length="107" mass="11296">MAVSRLQSEPNIPSTVAVEKVVGHVTTTFGTRPMALCSPWCAMSVVGLLVEKDAGSGGSGGGRGERPQVQLATNFPESNKMTITNLPSYVSFYLGQGILNTRPDRGN</sequence>
<proteinExistence type="predicted"/>
<dbReference type="EMBL" id="CP144690">
    <property type="protein sequence ID" value="WVY89351.1"/>
    <property type="molecule type" value="Genomic_DNA"/>
</dbReference>
<name>A0AAQ3RCB6_VIGMU</name>
<keyword evidence="2" id="KW-1185">Reference proteome</keyword>
<dbReference type="Proteomes" id="UP001374535">
    <property type="component" value="Chromosome 11"/>
</dbReference>
<organism evidence="1 2">
    <name type="scientific">Vigna mungo</name>
    <name type="common">Black gram</name>
    <name type="synonym">Phaseolus mungo</name>
    <dbReference type="NCBI Taxonomy" id="3915"/>
    <lineage>
        <taxon>Eukaryota</taxon>
        <taxon>Viridiplantae</taxon>
        <taxon>Streptophyta</taxon>
        <taxon>Embryophyta</taxon>
        <taxon>Tracheophyta</taxon>
        <taxon>Spermatophyta</taxon>
        <taxon>Magnoliopsida</taxon>
        <taxon>eudicotyledons</taxon>
        <taxon>Gunneridae</taxon>
        <taxon>Pentapetalae</taxon>
        <taxon>rosids</taxon>
        <taxon>fabids</taxon>
        <taxon>Fabales</taxon>
        <taxon>Fabaceae</taxon>
        <taxon>Papilionoideae</taxon>
        <taxon>50 kb inversion clade</taxon>
        <taxon>NPAAA clade</taxon>
        <taxon>indigoferoid/millettioid clade</taxon>
        <taxon>Phaseoleae</taxon>
        <taxon>Vigna</taxon>
    </lineage>
</organism>
<evidence type="ECO:0000313" key="2">
    <source>
        <dbReference type="Proteomes" id="UP001374535"/>
    </source>
</evidence>
<evidence type="ECO:0000313" key="1">
    <source>
        <dbReference type="EMBL" id="WVY89351.1"/>
    </source>
</evidence>
<dbReference type="AlphaFoldDB" id="A0AAQ3RCB6"/>
<accession>A0AAQ3RCB6</accession>
<protein>
    <submittedName>
        <fullName evidence="1">Uncharacterized protein</fullName>
    </submittedName>
</protein>
<gene>
    <name evidence="1" type="ORF">V8G54_034865</name>
</gene>